<feature type="region of interest" description="Disordered" evidence="1">
    <location>
        <begin position="174"/>
        <end position="200"/>
    </location>
</feature>
<dbReference type="EMBL" id="PPXF01000065">
    <property type="protein sequence ID" value="POH59548.1"/>
    <property type="molecule type" value="Genomic_DNA"/>
</dbReference>
<evidence type="ECO:0000313" key="2">
    <source>
        <dbReference type="EMBL" id="POH59548.1"/>
    </source>
</evidence>
<dbReference type="AlphaFoldDB" id="A0A2S3Z5N3"/>
<dbReference type="RefSeq" id="WP_103432334.1">
    <property type="nucleotide sequence ID" value="NZ_PPXF01000065.1"/>
</dbReference>
<protein>
    <submittedName>
        <fullName evidence="2">Uncharacterized protein</fullName>
    </submittedName>
</protein>
<gene>
    <name evidence="2" type="ORF">C3B59_16715</name>
</gene>
<organism evidence="2 3">
    <name type="scientific">Cryobacterium zongtaii</name>
    <dbReference type="NCBI Taxonomy" id="1259217"/>
    <lineage>
        <taxon>Bacteria</taxon>
        <taxon>Bacillati</taxon>
        <taxon>Actinomycetota</taxon>
        <taxon>Actinomycetes</taxon>
        <taxon>Micrococcales</taxon>
        <taxon>Microbacteriaceae</taxon>
        <taxon>Cryobacterium</taxon>
    </lineage>
</organism>
<sequence>MLTSTPVSRAGVRANTLLLIGVAAVLALSGCSPDGVRTDLTLLDAALLTQDEVTSIVSDVPVEWFVGDDEFTPTNNSSYCGSTIDAGPRGSASWTFAVFYDLTEPVSNDTLLTLLAPVGDQWVLRPSDDSRTGAQKRDYDYDGPDMSVSVFLNGEDPTAPRVAVSATSHCVLNGDTGPGTFPTPKPSNLPPAVPRSDAVD</sequence>
<evidence type="ECO:0000313" key="3">
    <source>
        <dbReference type="Proteomes" id="UP000237104"/>
    </source>
</evidence>
<reference evidence="2 3" key="1">
    <citation type="submission" date="2018-01" db="EMBL/GenBank/DDBJ databases">
        <title>Cryobacterium sp. nov., from glaciers in China.</title>
        <authorList>
            <person name="Liu Q."/>
            <person name="Xin Y.-H."/>
        </authorList>
    </citation>
    <scope>NUCLEOTIDE SEQUENCE [LARGE SCALE GENOMIC DNA]</scope>
    <source>
        <strain evidence="2 3">TMB1-8</strain>
    </source>
</reference>
<comment type="caution">
    <text evidence="2">The sequence shown here is derived from an EMBL/GenBank/DDBJ whole genome shotgun (WGS) entry which is preliminary data.</text>
</comment>
<evidence type="ECO:0000256" key="1">
    <source>
        <dbReference type="SAM" id="MobiDB-lite"/>
    </source>
</evidence>
<accession>A0A2S3Z5N3</accession>
<feature type="compositionally biased region" description="Pro residues" evidence="1">
    <location>
        <begin position="181"/>
        <end position="193"/>
    </location>
</feature>
<dbReference type="Proteomes" id="UP000237104">
    <property type="component" value="Unassembled WGS sequence"/>
</dbReference>
<name>A0A2S3Z5N3_9MICO</name>
<proteinExistence type="predicted"/>
<dbReference type="OrthoDB" id="9983097at2"/>